<feature type="transmembrane region" description="Helical" evidence="2">
    <location>
        <begin position="7"/>
        <end position="26"/>
    </location>
</feature>
<feature type="transmembrane region" description="Helical" evidence="2">
    <location>
        <begin position="85"/>
        <end position="102"/>
    </location>
</feature>
<feature type="domain" description="DUF1980" evidence="4">
    <location>
        <begin position="179"/>
        <end position="308"/>
    </location>
</feature>
<feature type="region of interest" description="Disordered" evidence="1">
    <location>
        <begin position="121"/>
        <end position="173"/>
    </location>
</feature>
<evidence type="ECO:0000256" key="2">
    <source>
        <dbReference type="SAM" id="Phobius"/>
    </source>
</evidence>
<dbReference type="STRING" id="1385511.GCA_000425225_02007"/>
<keyword evidence="2" id="KW-0812">Transmembrane</keyword>
<feature type="transmembrane region" description="Helical" evidence="2">
    <location>
        <begin position="38"/>
        <end position="55"/>
    </location>
</feature>
<protein>
    <recommendedName>
        <fullName evidence="7">TIGR03943 family protein</fullName>
    </recommendedName>
</protein>
<feature type="domain" description="DUF1980" evidence="3">
    <location>
        <begin position="9"/>
        <end position="116"/>
    </location>
</feature>
<comment type="caution">
    <text evidence="5">The sequence shown here is derived from an EMBL/GenBank/DDBJ whole genome shotgun (WGS) entry which is preliminary data.</text>
</comment>
<evidence type="ECO:0000313" key="6">
    <source>
        <dbReference type="Proteomes" id="UP000030403"/>
    </source>
</evidence>
<sequence length="317" mass="36565">MNQKTHMLFRSVILTGFTLLVFKLLVTQDLFNYIAPKMQPFFYFTLIVLFILSYVQFSRKNQKEEDTHCNCNHEHSYTKSFKKSFLVYGLFILPIFSGFLYSDHTLGSEMAKKKGFKYEIASDSNETPDNPENLNNQSETKPKMEEEKEIENTNNTSQENNSQNDQGTNLNGILTPKKLYPERYKKMLQTDRFHLSADNYIGTINILEEEPNTFKGKSIKFNGFIFREDSFNSNQIVVGRMGVSCCVADAGIFGLMVKGSDFSSFPTDSWVEVTGTIIVKKYKGWSLPMVKMKSIKKIKKPTQPYVYENIDFNNLPN</sequence>
<accession>A0A0A5HLW5</accession>
<gene>
    <name evidence="5" type="ORF">N783_16545</name>
</gene>
<dbReference type="InterPro" id="IPR048447">
    <property type="entry name" value="DUF1980_C"/>
</dbReference>
<keyword evidence="2" id="KW-0472">Membrane</keyword>
<proteinExistence type="predicted"/>
<dbReference type="InterPro" id="IPR052955">
    <property type="entry name" value="UPF0703_membrane_permease"/>
</dbReference>
<evidence type="ECO:0000313" key="5">
    <source>
        <dbReference type="EMBL" id="KGX84617.1"/>
    </source>
</evidence>
<dbReference type="AlphaFoldDB" id="A0A0A5HLW5"/>
<evidence type="ECO:0008006" key="7">
    <source>
        <dbReference type="Google" id="ProtNLM"/>
    </source>
</evidence>
<organism evidence="5 6">
    <name type="scientific">Pontibacillus marinus BH030004 = DSM 16465</name>
    <dbReference type="NCBI Taxonomy" id="1385511"/>
    <lineage>
        <taxon>Bacteria</taxon>
        <taxon>Bacillati</taxon>
        <taxon>Bacillota</taxon>
        <taxon>Bacilli</taxon>
        <taxon>Bacillales</taxon>
        <taxon>Bacillaceae</taxon>
        <taxon>Pontibacillus</taxon>
    </lineage>
</organism>
<name>A0A0A5HLW5_9BACI</name>
<dbReference type="PANTHER" id="PTHR40047:SF1">
    <property type="entry name" value="UPF0703 PROTEIN YCGQ"/>
    <property type="match status" value="1"/>
</dbReference>
<dbReference type="Proteomes" id="UP000030403">
    <property type="component" value="Unassembled WGS sequence"/>
</dbReference>
<dbReference type="Pfam" id="PF21537">
    <property type="entry name" value="DUF1980_C"/>
    <property type="match status" value="1"/>
</dbReference>
<dbReference type="OrthoDB" id="9770408at2"/>
<dbReference type="InterPro" id="IPR015402">
    <property type="entry name" value="DUF1980"/>
</dbReference>
<dbReference type="RefSeq" id="WP_027446022.1">
    <property type="nucleotide sequence ID" value="NZ_AULJ01000019.1"/>
</dbReference>
<evidence type="ECO:0000256" key="1">
    <source>
        <dbReference type="SAM" id="MobiDB-lite"/>
    </source>
</evidence>
<reference evidence="5 6" key="1">
    <citation type="submission" date="2013-08" db="EMBL/GenBank/DDBJ databases">
        <authorList>
            <person name="Huang J."/>
            <person name="Wang G."/>
        </authorList>
    </citation>
    <scope>NUCLEOTIDE SEQUENCE [LARGE SCALE GENOMIC DNA]</scope>
    <source>
        <strain evidence="5 6">BH030004</strain>
    </source>
</reference>
<keyword evidence="6" id="KW-1185">Reference proteome</keyword>
<dbReference type="NCBIfam" id="TIGR03943">
    <property type="entry name" value="TIGR03943 family putative permease subunit"/>
    <property type="match status" value="1"/>
</dbReference>
<dbReference type="InterPro" id="IPR048493">
    <property type="entry name" value="DUF1980_N"/>
</dbReference>
<dbReference type="eggNOG" id="COG3689">
    <property type="taxonomic scope" value="Bacteria"/>
</dbReference>
<feature type="compositionally biased region" description="Low complexity" evidence="1">
    <location>
        <begin position="152"/>
        <end position="164"/>
    </location>
</feature>
<dbReference type="PANTHER" id="PTHR40047">
    <property type="entry name" value="UPF0703 PROTEIN YCGQ"/>
    <property type="match status" value="1"/>
</dbReference>
<keyword evidence="2" id="KW-1133">Transmembrane helix</keyword>
<feature type="compositionally biased region" description="Polar residues" evidence="1">
    <location>
        <begin position="122"/>
        <end position="138"/>
    </location>
</feature>
<dbReference type="EMBL" id="AVPF01000052">
    <property type="protein sequence ID" value="KGX84617.1"/>
    <property type="molecule type" value="Genomic_DNA"/>
</dbReference>
<dbReference type="Pfam" id="PF09323">
    <property type="entry name" value="DUF1980"/>
    <property type="match status" value="1"/>
</dbReference>
<evidence type="ECO:0000259" key="4">
    <source>
        <dbReference type="Pfam" id="PF21537"/>
    </source>
</evidence>
<evidence type="ECO:0000259" key="3">
    <source>
        <dbReference type="Pfam" id="PF09323"/>
    </source>
</evidence>